<organism evidence="4 5">
    <name type="scientific">Kuraishia capsulata CBS 1993</name>
    <dbReference type="NCBI Taxonomy" id="1382522"/>
    <lineage>
        <taxon>Eukaryota</taxon>
        <taxon>Fungi</taxon>
        <taxon>Dikarya</taxon>
        <taxon>Ascomycota</taxon>
        <taxon>Saccharomycotina</taxon>
        <taxon>Pichiomycetes</taxon>
        <taxon>Pichiales</taxon>
        <taxon>Pichiaceae</taxon>
        <taxon>Kuraishia</taxon>
    </lineage>
</organism>
<dbReference type="STRING" id="1382522.W6MHK5"/>
<dbReference type="RefSeq" id="XP_022457215.1">
    <property type="nucleotide sequence ID" value="XM_022605780.1"/>
</dbReference>
<dbReference type="GO" id="GO:1990234">
    <property type="term" value="C:transferase complex"/>
    <property type="evidence" value="ECO:0007669"/>
    <property type="project" value="UniProtKB-ARBA"/>
</dbReference>
<evidence type="ECO:0000313" key="4">
    <source>
        <dbReference type="EMBL" id="CDK25203.1"/>
    </source>
</evidence>
<keyword evidence="5" id="KW-1185">Reference proteome</keyword>
<proteinExistence type="predicted"/>
<sequence length="648" mass="71637">MSEGNSATNTGYEYLSGSGISKAVATTASVLVNSGGYSTTNALSQNKIFQKAVNGSIHSNKSHALLQKHAVTGEAVSLIRRSKRVPRNHKPKDFLEVPDELLNDIPGDDEVDHAGSSFSLFQGFTAVLPEVQDAIDRVTEGSSKLLAYDGPEVTQNALPRGITVEKIKSLQNPKQLNDFKDQINWKLDLLEIRKGLASSEIHEIDHKIEKLQQMRNSVFQRISRFEQDEAVLESSLNEIEWRLDLVKDVDVSSEENQENEAEFNDENEDSFVTISGETTVDYDADDSFYEDSNANPLMTKSIYGKLQNETRKIKKRVPSRKVKPTLQQYYTAGSRIRGLKAHEDSVTCFDFDQPFGTMVSASLDNTVRVWDLSRGKCTGLLEGHLASVRCLQMEENVVVTGSLDASLKLWDISKLHDDDNDGCLITTFESHVEEISALSFHNTTLLSGSTDRTIRQWDMNTGHCLQTIDVMWASSMMNGGDVSSSAADWQKPLISGDYPFIGALQCYDAALATGTADGLVRLWDLRSGEIIRQLVGHTGPVTALQFDNKNLATGSADRSIRLWDLRTGGIVDAFAYDSPISTLQFDDSKIVVSNGESTVKVYDRIEERHWTCGPGVSGESSFPINCAKYHEGYMIEGRGDGAMGIWAI</sequence>
<dbReference type="AlphaFoldDB" id="W6MHK5"/>
<reference evidence="4" key="2">
    <citation type="submission" date="2014-02" db="EMBL/GenBank/DDBJ databases">
        <title>Complete DNA sequence of /Kuraishia capsulata/ illustrates novel genomic features among budding yeasts (/Saccharomycotina/).</title>
        <authorList>
            <person name="Morales L."/>
            <person name="Noel B."/>
            <person name="Porcel B."/>
            <person name="Marcet-Houben M."/>
            <person name="Hullo M-F."/>
            <person name="Sacerdot C."/>
            <person name="Tekaia F."/>
            <person name="Leh-Louis V."/>
            <person name="Despons L."/>
            <person name="Khanna V."/>
            <person name="Aury J-M."/>
            <person name="Barbe V."/>
            <person name="Couloux A."/>
            <person name="Labadie K."/>
            <person name="Pelletier E."/>
            <person name="Souciet J-L."/>
            <person name="Boekhout T."/>
            <person name="Gabaldon T."/>
            <person name="Wincker P."/>
            <person name="Dujon B."/>
        </authorList>
    </citation>
    <scope>NUCLEOTIDE SEQUENCE</scope>
    <source>
        <strain evidence="4">CBS 1993</strain>
    </source>
</reference>
<dbReference type="HOGENOM" id="CLU_012350_1_1_1"/>
<accession>W6MHK5</accession>
<dbReference type="Gene3D" id="6.10.280.220">
    <property type="match status" value="1"/>
</dbReference>
<gene>
    <name evidence="4" type="ORF">KUCA_T00001170001</name>
</gene>
<dbReference type="InterPro" id="IPR036322">
    <property type="entry name" value="WD40_repeat_dom_sf"/>
</dbReference>
<dbReference type="PROSITE" id="PS00678">
    <property type="entry name" value="WD_REPEATS_1"/>
    <property type="match status" value="4"/>
</dbReference>
<dbReference type="Gene3D" id="2.130.10.10">
    <property type="entry name" value="YVTN repeat-like/Quinoprotein amine dehydrogenase"/>
    <property type="match status" value="3"/>
</dbReference>
<feature type="repeat" description="WD" evidence="3">
    <location>
        <begin position="381"/>
        <end position="413"/>
    </location>
</feature>
<keyword evidence="2" id="KW-0677">Repeat</keyword>
<dbReference type="GeneID" id="34518603"/>
<evidence type="ECO:0000313" key="5">
    <source>
        <dbReference type="Proteomes" id="UP000019384"/>
    </source>
</evidence>
<dbReference type="PANTHER" id="PTHR22847:SF637">
    <property type="entry name" value="WD REPEAT DOMAIN 5B"/>
    <property type="match status" value="1"/>
</dbReference>
<dbReference type="PROSITE" id="PS50294">
    <property type="entry name" value="WD_REPEATS_REGION"/>
    <property type="match status" value="4"/>
</dbReference>
<name>W6MHK5_9ASCO</name>
<feature type="repeat" description="WD" evidence="3">
    <location>
        <begin position="339"/>
        <end position="380"/>
    </location>
</feature>
<reference evidence="4" key="1">
    <citation type="submission" date="2013-12" db="EMBL/GenBank/DDBJ databases">
        <authorList>
            <person name="Genoscope - CEA"/>
        </authorList>
    </citation>
    <scope>NUCLEOTIDE SEQUENCE</scope>
    <source>
        <strain evidence="4">CBS 1993</strain>
    </source>
</reference>
<feature type="repeat" description="WD" evidence="3">
    <location>
        <begin position="428"/>
        <end position="467"/>
    </location>
</feature>
<dbReference type="OrthoDB" id="496at2759"/>
<feature type="repeat" description="WD" evidence="3">
    <location>
        <begin position="534"/>
        <end position="573"/>
    </location>
</feature>
<dbReference type="SMART" id="SM00320">
    <property type="entry name" value="WD40"/>
    <property type="match status" value="6"/>
</dbReference>
<dbReference type="InterPro" id="IPR001680">
    <property type="entry name" value="WD40_rpt"/>
</dbReference>
<protein>
    <submittedName>
        <fullName evidence="4">Uncharacterized protein</fullName>
    </submittedName>
</protein>
<dbReference type="CDD" id="cd22881">
    <property type="entry name" value="Mdv1_N"/>
    <property type="match status" value="1"/>
</dbReference>
<dbReference type="PRINTS" id="PR00320">
    <property type="entry name" value="GPROTEINBRPT"/>
</dbReference>
<dbReference type="PANTHER" id="PTHR22847">
    <property type="entry name" value="WD40 REPEAT PROTEIN"/>
    <property type="match status" value="1"/>
</dbReference>
<evidence type="ECO:0000256" key="2">
    <source>
        <dbReference type="ARBA" id="ARBA00022737"/>
    </source>
</evidence>
<dbReference type="PROSITE" id="PS50082">
    <property type="entry name" value="WD_REPEATS_2"/>
    <property type="match status" value="5"/>
</dbReference>
<dbReference type="InterPro" id="IPR019775">
    <property type="entry name" value="WD40_repeat_CS"/>
</dbReference>
<dbReference type="Pfam" id="PF00400">
    <property type="entry name" value="WD40"/>
    <property type="match status" value="4"/>
</dbReference>
<dbReference type="SUPFAM" id="SSF50978">
    <property type="entry name" value="WD40 repeat-like"/>
    <property type="match status" value="1"/>
</dbReference>
<dbReference type="CDD" id="cd00200">
    <property type="entry name" value="WD40"/>
    <property type="match status" value="1"/>
</dbReference>
<feature type="repeat" description="WD" evidence="3">
    <location>
        <begin position="511"/>
        <end position="533"/>
    </location>
</feature>
<dbReference type="InterPro" id="IPR015943">
    <property type="entry name" value="WD40/YVTN_repeat-like_dom_sf"/>
</dbReference>
<keyword evidence="1 3" id="KW-0853">WD repeat</keyword>
<dbReference type="Proteomes" id="UP000019384">
    <property type="component" value="Unassembled WGS sequence"/>
</dbReference>
<evidence type="ECO:0000256" key="1">
    <source>
        <dbReference type="ARBA" id="ARBA00022574"/>
    </source>
</evidence>
<dbReference type="EMBL" id="HG793125">
    <property type="protein sequence ID" value="CDK25203.1"/>
    <property type="molecule type" value="Genomic_DNA"/>
</dbReference>
<evidence type="ECO:0000256" key="3">
    <source>
        <dbReference type="PROSITE-ProRule" id="PRU00221"/>
    </source>
</evidence>
<dbReference type="InterPro" id="IPR020472">
    <property type="entry name" value="WD40_PAC1"/>
</dbReference>